<organism evidence="2 3">
    <name type="scientific">Bombus vosnesenskii</name>
    <dbReference type="NCBI Taxonomy" id="207650"/>
    <lineage>
        <taxon>Eukaryota</taxon>
        <taxon>Metazoa</taxon>
        <taxon>Ecdysozoa</taxon>
        <taxon>Arthropoda</taxon>
        <taxon>Hexapoda</taxon>
        <taxon>Insecta</taxon>
        <taxon>Pterygota</taxon>
        <taxon>Neoptera</taxon>
        <taxon>Endopterygota</taxon>
        <taxon>Hymenoptera</taxon>
        <taxon>Apocrita</taxon>
        <taxon>Aculeata</taxon>
        <taxon>Apoidea</taxon>
        <taxon>Anthophila</taxon>
        <taxon>Apidae</taxon>
        <taxon>Bombus</taxon>
        <taxon>Pyrobombus</taxon>
    </lineage>
</organism>
<keyword evidence="1" id="KW-0472">Membrane</keyword>
<dbReference type="RefSeq" id="XP_033352308.1">
    <property type="nucleotide sequence ID" value="XM_033496417.1"/>
</dbReference>
<evidence type="ECO:0000256" key="1">
    <source>
        <dbReference type="SAM" id="Phobius"/>
    </source>
</evidence>
<dbReference type="AlphaFoldDB" id="A0A6J3KGP5"/>
<proteinExistence type="predicted"/>
<dbReference type="RefSeq" id="XP_033352309.1">
    <property type="nucleotide sequence ID" value="XM_033496418.1"/>
</dbReference>
<evidence type="ECO:0000313" key="2">
    <source>
        <dbReference type="Proteomes" id="UP000504631"/>
    </source>
</evidence>
<reference evidence="3 4" key="1">
    <citation type="submission" date="2025-04" db="UniProtKB">
        <authorList>
            <consortium name="RefSeq"/>
        </authorList>
    </citation>
    <scope>IDENTIFICATION</scope>
    <source>
        <tissue evidence="3 4">Muscle</tissue>
    </source>
</reference>
<dbReference type="InterPro" id="IPR040346">
    <property type="entry name" value="GEX1/Brambleberry"/>
</dbReference>
<keyword evidence="2" id="KW-1185">Reference proteome</keyword>
<dbReference type="GeneID" id="117234842"/>
<feature type="transmembrane region" description="Helical" evidence="1">
    <location>
        <begin position="268"/>
        <end position="288"/>
    </location>
</feature>
<keyword evidence="1" id="KW-0812">Transmembrane</keyword>
<feature type="transmembrane region" description="Helical" evidence="1">
    <location>
        <begin position="238"/>
        <end position="256"/>
    </location>
</feature>
<dbReference type="KEGG" id="bvk:117234842"/>
<feature type="transmembrane region" description="Helical" evidence="1">
    <location>
        <begin position="308"/>
        <end position="327"/>
    </location>
</feature>
<sequence>MLKILKEYKVTFFLFLPISFLFAIDGSAILKELGEKQYQMIKAKSSLSQHGICWQTVINAIKVSCDKLNDQEHALIALKLTNCFLDDSGHKTYDCHLIDAENQRRKCINNMSDRAFSVYNEFYVHTTHMCFYLNYEAWRAETDNTIKQLYQVSTRMREQLLEASEIQGNMLESQKQSLQMQNKLLSHGKELGSVLKSSSESVNNLVRDFKESAKDQRELLFQIFSYVRTFQNWIVGEVSWFQSIIYYTISCVLSAAFSSSKRTADARITLFTILSLNVIVERMLVQYYDNVYHSIDNKDSLVSTTWMYRKIALTLCAITLICTYYYYRDEQVENYKALKRIEHQLSTIQETTSISTKHPVRYCTRLSVKRLQAQADRQTSTEALL</sequence>
<gene>
    <name evidence="3 4" type="primary">LOC117234842</name>
</gene>
<evidence type="ECO:0000313" key="3">
    <source>
        <dbReference type="RefSeq" id="XP_033352308.1"/>
    </source>
</evidence>
<dbReference type="PANTHER" id="PTHR33538">
    <property type="entry name" value="PROTEIN GAMETE EXPRESSED 1"/>
    <property type="match status" value="1"/>
</dbReference>
<evidence type="ECO:0000313" key="4">
    <source>
        <dbReference type="RefSeq" id="XP_033352309.1"/>
    </source>
</evidence>
<protein>
    <submittedName>
        <fullName evidence="3 4">Uncharacterized protein LOC117234842</fullName>
    </submittedName>
</protein>
<name>A0A6J3KGP5_9HYME</name>
<keyword evidence="1" id="KW-1133">Transmembrane helix</keyword>
<accession>A0A6J3KGP5</accession>
<dbReference type="Proteomes" id="UP000504631">
    <property type="component" value="Unplaced"/>
</dbReference>
<dbReference type="PANTHER" id="PTHR33538:SF2">
    <property type="entry name" value="PROTEIN GAMETE EXPRESSED 1"/>
    <property type="match status" value="1"/>
</dbReference>